<accession>A0ABZ3FSC4</accession>
<name>A0ABZ3FSC4_9ACTN</name>
<dbReference type="InterPro" id="IPR036388">
    <property type="entry name" value="WH-like_DNA-bd_sf"/>
</dbReference>
<dbReference type="SUPFAM" id="SSF46785">
    <property type="entry name" value="Winged helix' DNA-binding domain"/>
    <property type="match status" value="1"/>
</dbReference>
<dbReference type="EMBL" id="CP154795">
    <property type="protein sequence ID" value="XAN08986.1"/>
    <property type="molecule type" value="Genomic_DNA"/>
</dbReference>
<reference evidence="1 2" key="1">
    <citation type="submission" date="2024-04" db="EMBL/GenBank/DDBJ databases">
        <title>Isolation of an actinomycete strain from pig manure.</title>
        <authorList>
            <person name="Gong T."/>
            <person name="Yu Z."/>
            <person name="An M."/>
            <person name="Wei C."/>
            <person name="Yang W."/>
            <person name="Liu L."/>
        </authorList>
    </citation>
    <scope>NUCLEOTIDE SEQUENCE [LARGE SCALE GENOMIC DNA]</scope>
    <source>
        <strain evidence="1 2">ZF39</strain>
    </source>
</reference>
<evidence type="ECO:0000313" key="1">
    <source>
        <dbReference type="EMBL" id="XAN08986.1"/>
    </source>
</evidence>
<gene>
    <name evidence="1" type="ORF">AADG42_17275</name>
</gene>
<protein>
    <submittedName>
        <fullName evidence="1">PadR family transcriptional regulator</fullName>
    </submittedName>
</protein>
<dbReference type="Gene3D" id="1.10.10.10">
    <property type="entry name" value="Winged helix-like DNA-binding domain superfamily/Winged helix DNA-binding domain"/>
    <property type="match status" value="1"/>
</dbReference>
<keyword evidence="2" id="KW-1185">Reference proteome</keyword>
<organism evidence="1 2">
    <name type="scientific">Ammonicoccus fulvus</name>
    <dbReference type="NCBI Taxonomy" id="3138240"/>
    <lineage>
        <taxon>Bacteria</taxon>
        <taxon>Bacillati</taxon>
        <taxon>Actinomycetota</taxon>
        <taxon>Actinomycetes</taxon>
        <taxon>Propionibacteriales</taxon>
        <taxon>Propionibacteriaceae</taxon>
        <taxon>Ammonicoccus</taxon>
    </lineage>
</organism>
<dbReference type="Proteomes" id="UP001442841">
    <property type="component" value="Chromosome"/>
</dbReference>
<evidence type="ECO:0000313" key="2">
    <source>
        <dbReference type="Proteomes" id="UP001442841"/>
    </source>
</evidence>
<sequence>MKEIAAGNQLVLPFLGMLLEQPRSARELMGHLGPGSRFEHLSPHSGTIYSLMLTLAEAGWLSYADDEAHHLDHVCVITPAGREELKRRLGEAIINTSWTSGHQFVTALPYLDLFDRDEAVALLDQRATRLRARSREFVMAAEAKDRSVTEVAKDDYLDTRTQFEISWIETYRDRVAASQWPPVDRVMGDTVTQRA</sequence>
<dbReference type="RefSeq" id="WP_425310421.1">
    <property type="nucleotide sequence ID" value="NZ_CP154795.1"/>
</dbReference>
<proteinExistence type="predicted"/>
<dbReference type="InterPro" id="IPR036390">
    <property type="entry name" value="WH_DNA-bd_sf"/>
</dbReference>